<keyword evidence="3" id="KW-1185">Reference proteome</keyword>
<dbReference type="Pfam" id="PF06612">
    <property type="entry name" value="DUF1146"/>
    <property type="match status" value="1"/>
</dbReference>
<dbReference type="InterPro" id="IPR009526">
    <property type="entry name" value="DUF1146"/>
</dbReference>
<keyword evidence="1" id="KW-1133">Transmembrane helix</keyword>
<gene>
    <name evidence="2" type="ORF">FC39_GL000358</name>
</gene>
<accession>A0A0R1Y5H1</accession>
<dbReference type="EMBL" id="AZGI01000090">
    <property type="protein sequence ID" value="KRM37249.1"/>
    <property type="molecule type" value="Genomic_DNA"/>
</dbReference>
<protein>
    <submittedName>
        <fullName evidence="2">Uncharacterized protein</fullName>
    </submittedName>
</protein>
<keyword evidence="1" id="KW-0472">Membrane</keyword>
<proteinExistence type="predicted"/>
<comment type="caution">
    <text evidence="2">The sequence shown here is derived from an EMBL/GenBank/DDBJ whole genome shotgun (WGS) entry which is preliminary data.</text>
</comment>
<name>A0A0R1Y5H1_9LACO</name>
<evidence type="ECO:0000313" key="3">
    <source>
        <dbReference type="Proteomes" id="UP000051223"/>
    </source>
</evidence>
<dbReference type="Proteomes" id="UP000051223">
    <property type="component" value="Unassembled WGS sequence"/>
</dbReference>
<dbReference type="STRING" id="1423754.FC39_GL000358"/>
<dbReference type="PATRIC" id="fig|1423754.3.peg.372"/>
<dbReference type="AlphaFoldDB" id="A0A0R1Y5H1"/>
<evidence type="ECO:0000256" key="1">
    <source>
        <dbReference type="SAM" id="Phobius"/>
    </source>
</evidence>
<reference evidence="2 3" key="1">
    <citation type="journal article" date="2015" name="Genome Announc.">
        <title>Expanding the biotechnology potential of lactobacilli through comparative genomics of 213 strains and associated genera.</title>
        <authorList>
            <person name="Sun Z."/>
            <person name="Harris H.M."/>
            <person name="McCann A."/>
            <person name="Guo C."/>
            <person name="Argimon S."/>
            <person name="Zhang W."/>
            <person name="Yang X."/>
            <person name="Jeffery I.B."/>
            <person name="Cooney J.C."/>
            <person name="Kagawa T.F."/>
            <person name="Liu W."/>
            <person name="Song Y."/>
            <person name="Salvetti E."/>
            <person name="Wrobel A."/>
            <person name="Rasinkangas P."/>
            <person name="Parkhill J."/>
            <person name="Rea M.C."/>
            <person name="O'Sullivan O."/>
            <person name="Ritari J."/>
            <person name="Douillard F.P."/>
            <person name="Paul Ross R."/>
            <person name="Yang R."/>
            <person name="Briner A.E."/>
            <person name="Felis G.E."/>
            <person name="de Vos W.M."/>
            <person name="Barrangou R."/>
            <person name="Klaenhammer T.R."/>
            <person name="Caufield P.W."/>
            <person name="Cui Y."/>
            <person name="Zhang H."/>
            <person name="O'Toole P.W."/>
        </authorList>
    </citation>
    <scope>NUCLEOTIDE SEQUENCE [LARGE SCALE GENOMIC DNA]</scope>
    <source>
        <strain evidence="2 3">DSM 5661</strain>
    </source>
</reference>
<feature type="transmembrane region" description="Helical" evidence="1">
    <location>
        <begin position="20"/>
        <end position="41"/>
    </location>
</feature>
<evidence type="ECO:0000313" key="2">
    <source>
        <dbReference type="EMBL" id="KRM37249.1"/>
    </source>
</evidence>
<organism evidence="2 3">
    <name type="scientific">Lactobacillus hamsteri DSM 5661 = JCM 6256</name>
    <dbReference type="NCBI Taxonomy" id="1423754"/>
    <lineage>
        <taxon>Bacteria</taxon>
        <taxon>Bacillati</taxon>
        <taxon>Bacillota</taxon>
        <taxon>Bacilli</taxon>
        <taxon>Lactobacillales</taxon>
        <taxon>Lactobacillaceae</taxon>
        <taxon>Lactobacillus</taxon>
    </lineage>
</organism>
<sequence>MKAIQVEKIIRKGKTFEAQIFLLFAAIGLGYLVGSFFISFIDASLQLSNFF</sequence>
<keyword evidence="1" id="KW-0812">Transmembrane</keyword>